<name>A0AAD8JLB9_9APIA</name>
<sequence>MYVERWKELEGLMMREKAIRIREMLAEGVLKSLNKDCVAKKDPFKCLFPQEFTSSIKTPIFLVNPAYDFWQHLLQIWITVLRNISYAKSPSHKQRLPNCSTNSADHVSKIQVSSSLASINQIHLAAAPLTDTRVQFHQDQTHLIAVHETQIAIYEAPKLECLKQDKWSSAYDVRTILISIQSLLGAFLDIMGKESKITKEDAIGLLKEMQENGQRIFWNS</sequence>
<comment type="function">
    <text evidence="1 6">Hydrolyzes acetyl esters in homogalacturonan regions of pectin. In type I primary cell wall, galacturonic acid residues of pectin can be acetylated at the O-2 and O-3 positions. Decreasing the degree of acetylation of pectin gels in vitro alters their physical properties.</text>
</comment>
<dbReference type="Gene3D" id="3.10.110.10">
    <property type="entry name" value="Ubiquitin Conjugating Enzyme"/>
    <property type="match status" value="1"/>
</dbReference>
<dbReference type="EMBL" id="JAUIZM010000001">
    <property type="protein sequence ID" value="KAK1404667.1"/>
    <property type="molecule type" value="Genomic_DNA"/>
</dbReference>
<comment type="similarity">
    <text evidence="3 6">Belongs to the pectinacetylesterase family.</text>
</comment>
<dbReference type="AlphaFoldDB" id="A0AAD8JLB9"/>
<dbReference type="InterPro" id="IPR016135">
    <property type="entry name" value="UBQ-conjugating_enzyme/RWD"/>
</dbReference>
<evidence type="ECO:0000256" key="4">
    <source>
        <dbReference type="ARBA" id="ARBA00022512"/>
    </source>
</evidence>
<dbReference type="SUPFAM" id="SSF54495">
    <property type="entry name" value="UBC-like"/>
    <property type="match status" value="1"/>
</dbReference>
<evidence type="ECO:0000256" key="6">
    <source>
        <dbReference type="RuleBase" id="RU363114"/>
    </source>
</evidence>
<keyword evidence="6" id="KW-0378">Hydrolase</keyword>
<comment type="subcellular location">
    <subcellularLocation>
        <location evidence="2 6">Secreted</location>
        <location evidence="2 6">Cell wall</location>
    </subcellularLocation>
</comment>
<keyword evidence="5 6" id="KW-0961">Cell wall biogenesis/degradation</keyword>
<dbReference type="GO" id="GO:0071555">
    <property type="term" value="P:cell wall organization"/>
    <property type="evidence" value="ECO:0007669"/>
    <property type="project" value="UniProtKB-KW"/>
</dbReference>
<proteinExistence type="inferred from homology"/>
<keyword evidence="4 6" id="KW-0134">Cell wall</keyword>
<organism evidence="7 8">
    <name type="scientific">Heracleum sosnowskyi</name>
    <dbReference type="NCBI Taxonomy" id="360622"/>
    <lineage>
        <taxon>Eukaryota</taxon>
        <taxon>Viridiplantae</taxon>
        <taxon>Streptophyta</taxon>
        <taxon>Embryophyta</taxon>
        <taxon>Tracheophyta</taxon>
        <taxon>Spermatophyta</taxon>
        <taxon>Magnoliopsida</taxon>
        <taxon>eudicotyledons</taxon>
        <taxon>Gunneridae</taxon>
        <taxon>Pentapetalae</taxon>
        <taxon>asterids</taxon>
        <taxon>campanulids</taxon>
        <taxon>Apiales</taxon>
        <taxon>Apiaceae</taxon>
        <taxon>Apioideae</taxon>
        <taxon>apioid superclade</taxon>
        <taxon>Tordylieae</taxon>
        <taxon>Tordyliinae</taxon>
        <taxon>Heracleum</taxon>
    </lineage>
</organism>
<dbReference type="GO" id="GO:0016787">
    <property type="term" value="F:hydrolase activity"/>
    <property type="evidence" value="ECO:0007669"/>
    <property type="project" value="UniProtKB-KW"/>
</dbReference>
<evidence type="ECO:0000256" key="2">
    <source>
        <dbReference type="ARBA" id="ARBA00004191"/>
    </source>
</evidence>
<reference evidence="7" key="1">
    <citation type="submission" date="2023-02" db="EMBL/GenBank/DDBJ databases">
        <title>Genome of toxic invasive species Heracleum sosnowskyi carries increased number of genes despite the absence of recent whole-genome duplications.</title>
        <authorList>
            <person name="Schelkunov M."/>
            <person name="Shtratnikova V."/>
            <person name="Makarenko M."/>
            <person name="Klepikova A."/>
            <person name="Omelchenko D."/>
            <person name="Novikova G."/>
            <person name="Obukhova E."/>
            <person name="Bogdanov V."/>
            <person name="Penin A."/>
            <person name="Logacheva M."/>
        </authorList>
    </citation>
    <scope>NUCLEOTIDE SEQUENCE</scope>
    <source>
        <strain evidence="7">Hsosn_3</strain>
        <tissue evidence="7">Leaf</tissue>
    </source>
</reference>
<evidence type="ECO:0000313" key="8">
    <source>
        <dbReference type="Proteomes" id="UP001237642"/>
    </source>
</evidence>
<dbReference type="Pfam" id="PF03283">
    <property type="entry name" value="PAE"/>
    <property type="match status" value="1"/>
</dbReference>
<comment type="caution">
    <text evidence="7">The sequence shown here is derived from an EMBL/GenBank/DDBJ whole genome shotgun (WGS) entry which is preliminary data.</text>
</comment>
<dbReference type="InterPro" id="IPR004963">
    <property type="entry name" value="PAE/NOTUM"/>
</dbReference>
<dbReference type="Proteomes" id="UP001237642">
    <property type="component" value="Unassembled WGS sequence"/>
</dbReference>
<evidence type="ECO:0000256" key="1">
    <source>
        <dbReference type="ARBA" id="ARBA00003534"/>
    </source>
</evidence>
<accession>A0AAD8JLB9</accession>
<protein>
    <recommendedName>
        <fullName evidence="6">Pectin acetylesterase</fullName>
        <ecNumber evidence="6">3.1.1.-</ecNumber>
    </recommendedName>
</protein>
<evidence type="ECO:0000256" key="3">
    <source>
        <dbReference type="ARBA" id="ARBA00005784"/>
    </source>
</evidence>
<gene>
    <name evidence="7" type="ORF">POM88_004272</name>
</gene>
<dbReference type="GO" id="GO:0006355">
    <property type="term" value="P:regulation of DNA-templated transcription"/>
    <property type="evidence" value="ECO:0007669"/>
    <property type="project" value="InterPro"/>
</dbReference>
<reference evidence="7" key="2">
    <citation type="submission" date="2023-05" db="EMBL/GenBank/DDBJ databases">
        <authorList>
            <person name="Schelkunov M.I."/>
        </authorList>
    </citation>
    <scope>NUCLEOTIDE SEQUENCE</scope>
    <source>
        <strain evidence="7">Hsosn_3</strain>
        <tissue evidence="7">Leaf</tissue>
    </source>
</reference>
<dbReference type="PANTHER" id="PTHR44083">
    <property type="entry name" value="TOPLESS-RELATED PROTEIN 1-RELATED"/>
    <property type="match status" value="1"/>
</dbReference>
<evidence type="ECO:0000256" key="5">
    <source>
        <dbReference type="ARBA" id="ARBA00023316"/>
    </source>
</evidence>
<keyword evidence="6" id="KW-0964">Secreted</keyword>
<dbReference type="EC" id="3.1.1.-" evidence="6"/>
<dbReference type="InterPro" id="IPR027728">
    <property type="entry name" value="Topless_fam"/>
</dbReference>
<evidence type="ECO:0000313" key="7">
    <source>
        <dbReference type="EMBL" id="KAK1404667.1"/>
    </source>
</evidence>
<dbReference type="PANTHER" id="PTHR44083:SF35">
    <property type="entry name" value="TOPLESS-RELATED PROTEIN 4-LIKE ISOFORM X1"/>
    <property type="match status" value="1"/>
</dbReference>
<keyword evidence="8" id="KW-1185">Reference proteome</keyword>